<dbReference type="PANTHER" id="PTHR46577:SF2">
    <property type="entry name" value="TRANSCRIPTIONAL REGULATORY PROTEIN"/>
    <property type="match status" value="1"/>
</dbReference>
<dbReference type="PROSITE" id="PS50949">
    <property type="entry name" value="HTH_GNTR"/>
    <property type="match status" value="1"/>
</dbReference>
<dbReference type="InterPro" id="IPR000524">
    <property type="entry name" value="Tscrpt_reg_HTH_GntR"/>
</dbReference>
<keyword evidence="4" id="KW-0238">DNA-binding</keyword>
<evidence type="ECO:0000256" key="1">
    <source>
        <dbReference type="ARBA" id="ARBA00005384"/>
    </source>
</evidence>
<evidence type="ECO:0000256" key="5">
    <source>
        <dbReference type="ARBA" id="ARBA00023163"/>
    </source>
</evidence>
<dbReference type="Proteomes" id="UP001139000">
    <property type="component" value="Unassembled WGS sequence"/>
</dbReference>
<dbReference type="InterPro" id="IPR015422">
    <property type="entry name" value="PyrdxlP-dep_Trfase_small"/>
</dbReference>
<dbReference type="SUPFAM" id="SSF53383">
    <property type="entry name" value="PLP-dependent transferases"/>
    <property type="match status" value="1"/>
</dbReference>
<dbReference type="Pfam" id="PF00392">
    <property type="entry name" value="GntR"/>
    <property type="match status" value="1"/>
</dbReference>
<dbReference type="GO" id="GO:0030170">
    <property type="term" value="F:pyridoxal phosphate binding"/>
    <property type="evidence" value="ECO:0007669"/>
    <property type="project" value="InterPro"/>
</dbReference>
<dbReference type="InterPro" id="IPR004839">
    <property type="entry name" value="Aminotransferase_I/II_large"/>
</dbReference>
<name>A0A9X1TG65_9BACT</name>
<evidence type="ECO:0000256" key="3">
    <source>
        <dbReference type="ARBA" id="ARBA00023015"/>
    </source>
</evidence>
<evidence type="ECO:0000313" key="8">
    <source>
        <dbReference type="Proteomes" id="UP001139000"/>
    </source>
</evidence>
<evidence type="ECO:0000256" key="2">
    <source>
        <dbReference type="ARBA" id="ARBA00022898"/>
    </source>
</evidence>
<dbReference type="SMART" id="SM00345">
    <property type="entry name" value="HTH_GNTR"/>
    <property type="match status" value="1"/>
</dbReference>
<dbReference type="EMBL" id="JAJTTC010000010">
    <property type="protein sequence ID" value="MCF0065156.1"/>
    <property type="molecule type" value="Genomic_DNA"/>
</dbReference>
<dbReference type="AlphaFoldDB" id="A0A9X1TG65"/>
<proteinExistence type="inferred from homology"/>
<accession>A0A9X1TG65</accession>
<reference evidence="7" key="1">
    <citation type="submission" date="2021-12" db="EMBL/GenBank/DDBJ databases">
        <title>Novel species in genus Dyadobacter.</title>
        <authorList>
            <person name="Ma C."/>
        </authorList>
    </citation>
    <scope>NUCLEOTIDE SEQUENCE</scope>
    <source>
        <strain evidence="7">LJ419</strain>
    </source>
</reference>
<gene>
    <name evidence="7" type="ORF">LXM26_26820</name>
</gene>
<dbReference type="RefSeq" id="WP_234658141.1">
    <property type="nucleotide sequence ID" value="NZ_CP094997.1"/>
</dbReference>
<keyword evidence="3" id="KW-0805">Transcription regulation</keyword>
<dbReference type="Gene3D" id="1.10.10.10">
    <property type="entry name" value="Winged helix-like DNA-binding domain superfamily/Winged helix DNA-binding domain"/>
    <property type="match status" value="1"/>
</dbReference>
<dbReference type="InterPro" id="IPR015421">
    <property type="entry name" value="PyrdxlP-dep_Trfase_major"/>
</dbReference>
<dbReference type="InterPro" id="IPR051446">
    <property type="entry name" value="HTH_trans_reg/aminotransferase"/>
</dbReference>
<keyword evidence="7" id="KW-0032">Aminotransferase</keyword>
<dbReference type="SUPFAM" id="SSF46785">
    <property type="entry name" value="Winged helix' DNA-binding domain"/>
    <property type="match status" value="1"/>
</dbReference>
<sequence>MNRDFLYNEIANAIAGQITTGVLKKGDKLPSVRTLCREHNISMNTAKRVFLELEAKSLVDSKPQSGYFVSWGPHTKLRLPEVSQPSLVASHQEPDELINKVYANMGSADFTLFSIGVPSTDLLPLAKLRKEIITATRELKGGGMAYESLQGNLKLRRMIAIRSLGWGGNLHENDLITTSGAMNALAFCLMALGKQGDTVAMESPCFPGTLQLAISLGFKVLELPTHPVTGLEIEALKEAIPKIDLCLLVPNFNTPLGSCMPEANKKEIVALLSKHQIPLIEDDIYGDLYFGTQRPKCCKSFDKEGNVLWCGSVSKTLAPGYRVGWVAPGKYKEKLLKLKLVHSISSPAIAQEAVANFLNSGKYESHLRQLRRTLHDNTQKYIHAIARHFPEETKTSRPQGGLSIWVELDKRTDTAKLYDLAIKQQISIAPGRMFTLQNQFENCMRLCVGLPWSGEIEARLKQLGDLAKMI</sequence>
<dbReference type="GO" id="GO:0008483">
    <property type="term" value="F:transaminase activity"/>
    <property type="evidence" value="ECO:0007669"/>
    <property type="project" value="UniProtKB-KW"/>
</dbReference>
<dbReference type="GO" id="GO:0003700">
    <property type="term" value="F:DNA-binding transcription factor activity"/>
    <property type="evidence" value="ECO:0007669"/>
    <property type="project" value="InterPro"/>
</dbReference>
<evidence type="ECO:0000313" key="7">
    <source>
        <dbReference type="EMBL" id="MCF0065156.1"/>
    </source>
</evidence>
<dbReference type="GO" id="GO:0003677">
    <property type="term" value="F:DNA binding"/>
    <property type="evidence" value="ECO:0007669"/>
    <property type="project" value="UniProtKB-KW"/>
</dbReference>
<feature type="domain" description="HTH gntR-type" evidence="6">
    <location>
        <begin position="4"/>
        <end position="72"/>
    </location>
</feature>
<evidence type="ECO:0000256" key="4">
    <source>
        <dbReference type="ARBA" id="ARBA00023125"/>
    </source>
</evidence>
<comment type="similarity">
    <text evidence="1">In the C-terminal section; belongs to the class-I pyridoxal-phosphate-dependent aminotransferase family.</text>
</comment>
<dbReference type="Gene3D" id="3.40.640.10">
    <property type="entry name" value="Type I PLP-dependent aspartate aminotransferase-like (Major domain)"/>
    <property type="match status" value="1"/>
</dbReference>
<evidence type="ECO:0000259" key="6">
    <source>
        <dbReference type="PROSITE" id="PS50949"/>
    </source>
</evidence>
<dbReference type="InterPro" id="IPR036390">
    <property type="entry name" value="WH_DNA-bd_sf"/>
</dbReference>
<dbReference type="InterPro" id="IPR036388">
    <property type="entry name" value="WH-like_DNA-bd_sf"/>
</dbReference>
<keyword evidence="2" id="KW-0663">Pyridoxal phosphate</keyword>
<dbReference type="InterPro" id="IPR015424">
    <property type="entry name" value="PyrdxlP-dep_Trfase"/>
</dbReference>
<dbReference type="PANTHER" id="PTHR46577">
    <property type="entry name" value="HTH-TYPE TRANSCRIPTIONAL REGULATORY PROTEIN GABR"/>
    <property type="match status" value="1"/>
</dbReference>
<keyword evidence="8" id="KW-1185">Reference proteome</keyword>
<dbReference type="Pfam" id="PF00155">
    <property type="entry name" value="Aminotran_1_2"/>
    <property type="match status" value="1"/>
</dbReference>
<comment type="caution">
    <text evidence="7">The sequence shown here is derived from an EMBL/GenBank/DDBJ whole genome shotgun (WGS) entry which is preliminary data.</text>
</comment>
<keyword evidence="5" id="KW-0804">Transcription</keyword>
<dbReference type="CDD" id="cd07377">
    <property type="entry name" value="WHTH_GntR"/>
    <property type="match status" value="1"/>
</dbReference>
<organism evidence="7 8">
    <name type="scientific">Dyadobacter chenwenxiniae</name>
    <dbReference type="NCBI Taxonomy" id="2906456"/>
    <lineage>
        <taxon>Bacteria</taxon>
        <taxon>Pseudomonadati</taxon>
        <taxon>Bacteroidota</taxon>
        <taxon>Cytophagia</taxon>
        <taxon>Cytophagales</taxon>
        <taxon>Spirosomataceae</taxon>
        <taxon>Dyadobacter</taxon>
    </lineage>
</organism>
<keyword evidence="7" id="KW-0808">Transferase</keyword>
<dbReference type="CDD" id="cd00609">
    <property type="entry name" value="AAT_like"/>
    <property type="match status" value="1"/>
</dbReference>
<protein>
    <submittedName>
        <fullName evidence="7">PLP-dependent aminotransferase family protein</fullName>
    </submittedName>
</protein>
<dbReference type="Gene3D" id="3.90.1150.10">
    <property type="entry name" value="Aspartate Aminotransferase, domain 1"/>
    <property type="match status" value="1"/>
</dbReference>